<protein>
    <recommendedName>
        <fullName evidence="4">Peptidase S74 domain-containing protein</fullName>
    </recommendedName>
</protein>
<evidence type="ECO:0000256" key="1">
    <source>
        <dbReference type="SAM" id="Coils"/>
    </source>
</evidence>
<reference evidence="3" key="1">
    <citation type="journal article" date="2019" name="Int. J. Syst. Evol. Microbiol.">
        <title>The Global Catalogue of Microorganisms (GCM) 10K type strain sequencing project: providing services to taxonomists for standard genome sequencing and annotation.</title>
        <authorList>
            <consortium name="The Broad Institute Genomics Platform"/>
            <consortium name="The Broad Institute Genome Sequencing Center for Infectious Disease"/>
            <person name="Wu L."/>
            <person name="Ma J."/>
        </authorList>
    </citation>
    <scope>NUCLEOTIDE SEQUENCE [LARGE SCALE GENOMIC DNA]</scope>
    <source>
        <strain evidence="3">CCUG 66188</strain>
    </source>
</reference>
<feature type="coiled-coil region" evidence="1">
    <location>
        <begin position="184"/>
        <end position="211"/>
    </location>
</feature>
<keyword evidence="1" id="KW-0175">Coiled coil</keyword>
<evidence type="ECO:0000313" key="2">
    <source>
        <dbReference type="EMBL" id="MFC6759158.1"/>
    </source>
</evidence>
<evidence type="ECO:0000313" key="3">
    <source>
        <dbReference type="Proteomes" id="UP001596353"/>
    </source>
</evidence>
<name>A0ABW2B2P1_9RHOB</name>
<dbReference type="EMBL" id="JBHSWG010000001">
    <property type="protein sequence ID" value="MFC6759158.1"/>
    <property type="molecule type" value="Genomic_DNA"/>
</dbReference>
<keyword evidence="3" id="KW-1185">Reference proteome</keyword>
<gene>
    <name evidence="2" type="ORF">ACFQFQ_06055</name>
</gene>
<accession>A0ABW2B2P1</accession>
<dbReference type="Proteomes" id="UP001596353">
    <property type="component" value="Unassembled WGS sequence"/>
</dbReference>
<comment type="caution">
    <text evidence="2">The sequence shown here is derived from an EMBL/GenBank/DDBJ whole genome shotgun (WGS) entry which is preliminary data.</text>
</comment>
<evidence type="ECO:0008006" key="4">
    <source>
        <dbReference type="Google" id="ProtNLM"/>
    </source>
</evidence>
<sequence>MVDRDGNIGLGTGSPEERLHIRSNAINTDAFALFDANGAGSDAAFRLRQNGVTPTTWEFRNQQDSGRLNVGIAGGNTPLKIDNAANNNLLRLGRNGLPGEVNITGTLVVNNTQLNVPDYVFDADYPLRPLAEVQAFIDANSHLPDVPSAAEIAATGVDMTQMQMLHLKKIEELTLYTLEQEDRISTQDARIAMQEDRIARLEAALEALAAQ</sequence>
<proteinExistence type="predicted"/>
<organism evidence="2 3">
    <name type="scientific">Sulfitobacter porphyrae</name>
    <dbReference type="NCBI Taxonomy" id="1246864"/>
    <lineage>
        <taxon>Bacteria</taxon>
        <taxon>Pseudomonadati</taxon>
        <taxon>Pseudomonadota</taxon>
        <taxon>Alphaproteobacteria</taxon>
        <taxon>Rhodobacterales</taxon>
        <taxon>Roseobacteraceae</taxon>
        <taxon>Sulfitobacter</taxon>
    </lineage>
</organism>